<dbReference type="InterPro" id="IPR025944">
    <property type="entry name" value="Sigma_54_int_dom_CS"/>
</dbReference>
<evidence type="ECO:0000313" key="9">
    <source>
        <dbReference type="EMBL" id="GAN32422.1"/>
    </source>
</evidence>
<keyword evidence="4" id="KW-0238">DNA-binding</keyword>
<dbReference type="SUPFAM" id="SSF46689">
    <property type="entry name" value="Homeodomain-like"/>
    <property type="match status" value="1"/>
</dbReference>
<dbReference type="PRINTS" id="PR01590">
    <property type="entry name" value="HTHFIS"/>
</dbReference>
<dbReference type="InterPro" id="IPR000253">
    <property type="entry name" value="FHA_dom"/>
</dbReference>
<dbReference type="InterPro" id="IPR003593">
    <property type="entry name" value="AAA+_ATPase"/>
</dbReference>
<keyword evidence="1" id="KW-0547">Nucleotide-binding</keyword>
<dbReference type="Pfam" id="PF00158">
    <property type="entry name" value="Sigma54_activat"/>
    <property type="match status" value="1"/>
</dbReference>
<dbReference type="Pfam" id="PF02954">
    <property type="entry name" value="HTH_8"/>
    <property type="match status" value="1"/>
</dbReference>
<dbReference type="InterPro" id="IPR058031">
    <property type="entry name" value="AAA_lid_NorR"/>
</dbReference>
<dbReference type="InterPro" id="IPR002078">
    <property type="entry name" value="Sigma_54_int"/>
</dbReference>
<dbReference type="SUPFAM" id="SSF49879">
    <property type="entry name" value="SMAD/FHA domain"/>
    <property type="match status" value="1"/>
</dbReference>
<dbReference type="Pfam" id="PF00498">
    <property type="entry name" value="FHA"/>
    <property type="match status" value="1"/>
</dbReference>
<dbReference type="Proteomes" id="UP000032309">
    <property type="component" value="Unassembled WGS sequence"/>
</dbReference>
<dbReference type="InterPro" id="IPR009057">
    <property type="entry name" value="Homeodomain-like_sf"/>
</dbReference>
<evidence type="ECO:0000256" key="1">
    <source>
        <dbReference type="ARBA" id="ARBA00022741"/>
    </source>
</evidence>
<keyword evidence="10" id="KW-1185">Reference proteome</keyword>
<dbReference type="Gene3D" id="1.10.8.60">
    <property type="match status" value="1"/>
</dbReference>
<dbReference type="RefSeq" id="WP_052562581.1">
    <property type="nucleotide sequence ID" value="NZ_BAFN01000001.1"/>
</dbReference>
<evidence type="ECO:0000256" key="4">
    <source>
        <dbReference type="ARBA" id="ARBA00023125"/>
    </source>
</evidence>
<comment type="caution">
    <text evidence="9">The sequence shown here is derived from an EMBL/GenBank/DDBJ whole genome shotgun (WGS) entry which is preliminary data.</text>
</comment>
<protein>
    <submittedName>
        <fullName evidence="9">Response regulator containing CheY-like receiver, AAA-type ATPase and DNA-binding domains</fullName>
    </submittedName>
</protein>
<sequence length="649" mass="72708">MTELIDITTPGQNISYSLKDIAIIGRASTTDIQLEDLMVSRHHARISKSNEGYFIEDLCSRNGVFLNGERITSPHPLTDGCKICIGPHMLIFRNTESIHSCPAEYSHNEYTQLIVATKDQLPVGTLDEKIYHETAGKEEFEKLQKNLKVFQEIARAIDNIFDINALLKEIIQILFTVFPHAGRCFVALQDHGEAKLTIRTIQTKDPALAGEENLLSQTLAQRAIKERKSLLIMDTQMDSRVSMSIKIIGANSILCAPLLCPKRTLGILQIESKSKNYEFSKADLDLVTGIASQVALLIYNAELLDDLKKAKERIEFENKNLKRQQKIHSSFSNIVGTSVKIKETLELVKKVSNAPYSVLITGESGTGKELITRAIHYNGSRSEQPFVVLNCAAIPRDLLESELFGYEKGAFTGAMETKLGLFEVANNGTIFLDEIGEMHVYTQAKVLRVLQEKEFQRIGGTRVIKVDVRILAATNKDLKAAMSSGEFREDLFYRLNVVPIHIPPLRERKEDIPLFIAHFLALSCADVGKRVKGFTPEALTFLSNYAWPGNVRELRNVIERIVTLVPDDSIVGVEMLPQEVCNKSAVRLQKYKSTGTLYEAQKQLEIEMLLEALKSSGGNKSKAAELLGISRKVLYEKIETYKIHNNLAE</sequence>
<dbReference type="PROSITE" id="PS00676">
    <property type="entry name" value="SIGMA54_INTERACT_2"/>
    <property type="match status" value="1"/>
</dbReference>
<evidence type="ECO:0000259" key="8">
    <source>
        <dbReference type="PROSITE" id="PS50045"/>
    </source>
</evidence>
<dbReference type="InterPro" id="IPR008984">
    <property type="entry name" value="SMAD_FHA_dom_sf"/>
</dbReference>
<feature type="domain" description="FHA" evidence="7">
    <location>
        <begin position="22"/>
        <end position="71"/>
    </location>
</feature>
<keyword evidence="3" id="KW-0805">Transcription regulation</keyword>
<dbReference type="CDD" id="cd00009">
    <property type="entry name" value="AAA"/>
    <property type="match status" value="1"/>
</dbReference>
<dbReference type="Pfam" id="PF25601">
    <property type="entry name" value="AAA_lid_14"/>
    <property type="match status" value="1"/>
</dbReference>
<dbReference type="Pfam" id="PF13492">
    <property type="entry name" value="GAF_3"/>
    <property type="match status" value="1"/>
</dbReference>
<dbReference type="Gene3D" id="2.60.200.20">
    <property type="match status" value="1"/>
</dbReference>
<reference evidence="10" key="1">
    <citation type="journal article" date="2015" name="Genome Announc.">
        <title>Draft Genome Sequence of an Anaerobic Ammonium-Oxidizing Bacterium, "Candidatus Brocadia sinica".</title>
        <authorList>
            <person name="Oshiki M."/>
            <person name="Shinyako-Hata K."/>
            <person name="Satoh H."/>
            <person name="Okabe S."/>
        </authorList>
    </citation>
    <scope>NUCLEOTIDE SEQUENCE [LARGE SCALE GENOMIC DNA]</scope>
    <source>
        <strain evidence="10">JPN1</strain>
    </source>
</reference>
<dbReference type="SMART" id="SM00240">
    <property type="entry name" value="FHA"/>
    <property type="match status" value="1"/>
</dbReference>
<dbReference type="Gene3D" id="3.30.450.40">
    <property type="match status" value="1"/>
</dbReference>
<dbReference type="PROSITE" id="PS50045">
    <property type="entry name" value="SIGMA54_INTERACT_4"/>
    <property type="match status" value="1"/>
</dbReference>
<name>A0ABQ0JUM0_9BACT</name>
<dbReference type="PANTHER" id="PTHR32071">
    <property type="entry name" value="TRANSCRIPTIONAL REGULATORY PROTEIN"/>
    <property type="match status" value="1"/>
</dbReference>
<evidence type="ECO:0000313" key="10">
    <source>
        <dbReference type="Proteomes" id="UP000032309"/>
    </source>
</evidence>
<gene>
    <name evidence="9" type="ORF">BROSI_A0936</name>
</gene>
<dbReference type="PROSITE" id="PS00688">
    <property type="entry name" value="SIGMA54_INTERACT_3"/>
    <property type="match status" value="1"/>
</dbReference>
<dbReference type="InterPro" id="IPR003018">
    <property type="entry name" value="GAF"/>
</dbReference>
<feature type="domain" description="Sigma-54 factor interaction" evidence="8">
    <location>
        <begin position="334"/>
        <end position="563"/>
    </location>
</feature>
<evidence type="ECO:0000256" key="6">
    <source>
        <dbReference type="SAM" id="Coils"/>
    </source>
</evidence>
<dbReference type="EMBL" id="BAFN01000001">
    <property type="protein sequence ID" value="GAN32422.1"/>
    <property type="molecule type" value="Genomic_DNA"/>
</dbReference>
<dbReference type="SMART" id="SM00382">
    <property type="entry name" value="AAA"/>
    <property type="match status" value="1"/>
</dbReference>
<dbReference type="PROSITE" id="PS00675">
    <property type="entry name" value="SIGMA54_INTERACT_1"/>
    <property type="match status" value="1"/>
</dbReference>
<dbReference type="InterPro" id="IPR002197">
    <property type="entry name" value="HTH_Fis"/>
</dbReference>
<organism evidence="9 10">
    <name type="scientific">Candidatus Brocadia sinica JPN1</name>
    <dbReference type="NCBI Taxonomy" id="1197129"/>
    <lineage>
        <taxon>Bacteria</taxon>
        <taxon>Pseudomonadati</taxon>
        <taxon>Planctomycetota</taxon>
        <taxon>Candidatus Brocadiia</taxon>
        <taxon>Candidatus Brocadiales</taxon>
        <taxon>Candidatus Brocadiaceae</taxon>
        <taxon>Candidatus Brocadia</taxon>
    </lineage>
</organism>
<dbReference type="SUPFAM" id="SSF52540">
    <property type="entry name" value="P-loop containing nucleoside triphosphate hydrolases"/>
    <property type="match status" value="1"/>
</dbReference>
<dbReference type="InterPro" id="IPR025662">
    <property type="entry name" value="Sigma_54_int_dom_ATP-bd_1"/>
</dbReference>
<evidence type="ECO:0000256" key="5">
    <source>
        <dbReference type="ARBA" id="ARBA00023163"/>
    </source>
</evidence>
<dbReference type="SUPFAM" id="SSF55781">
    <property type="entry name" value="GAF domain-like"/>
    <property type="match status" value="1"/>
</dbReference>
<evidence type="ECO:0000256" key="2">
    <source>
        <dbReference type="ARBA" id="ARBA00022840"/>
    </source>
</evidence>
<dbReference type="InterPro" id="IPR027417">
    <property type="entry name" value="P-loop_NTPase"/>
</dbReference>
<feature type="coiled-coil region" evidence="6">
    <location>
        <begin position="300"/>
        <end position="327"/>
    </location>
</feature>
<dbReference type="PROSITE" id="PS50006">
    <property type="entry name" value="FHA_DOMAIN"/>
    <property type="match status" value="1"/>
</dbReference>
<dbReference type="Gene3D" id="1.10.10.60">
    <property type="entry name" value="Homeodomain-like"/>
    <property type="match status" value="1"/>
</dbReference>
<keyword evidence="2" id="KW-0067">ATP-binding</keyword>
<dbReference type="Gene3D" id="3.40.50.300">
    <property type="entry name" value="P-loop containing nucleotide triphosphate hydrolases"/>
    <property type="match status" value="1"/>
</dbReference>
<dbReference type="InterPro" id="IPR029016">
    <property type="entry name" value="GAF-like_dom_sf"/>
</dbReference>
<keyword evidence="6" id="KW-0175">Coiled coil</keyword>
<dbReference type="SMART" id="SM00065">
    <property type="entry name" value="GAF"/>
    <property type="match status" value="1"/>
</dbReference>
<proteinExistence type="predicted"/>
<evidence type="ECO:0000259" key="7">
    <source>
        <dbReference type="PROSITE" id="PS50006"/>
    </source>
</evidence>
<evidence type="ECO:0000256" key="3">
    <source>
        <dbReference type="ARBA" id="ARBA00023015"/>
    </source>
</evidence>
<dbReference type="InterPro" id="IPR025943">
    <property type="entry name" value="Sigma_54_int_dom_ATP-bd_2"/>
</dbReference>
<dbReference type="CDD" id="cd00060">
    <property type="entry name" value="FHA"/>
    <property type="match status" value="1"/>
</dbReference>
<dbReference type="PANTHER" id="PTHR32071:SF57">
    <property type="entry name" value="C4-DICARBOXYLATE TRANSPORT TRANSCRIPTIONAL REGULATORY PROTEIN DCTD"/>
    <property type="match status" value="1"/>
</dbReference>
<accession>A0ABQ0JUM0</accession>
<keyword evidence="5" id="KW-0804">Transcription</keyword>